<protein>
    <recommendedName>
        <fullName evidence="7 9">Uroporphyrinogen-III synthase</fullName>
        <ecNumber evidence="3 9">4.2.1.75</ecNumber>
    </recommendedName>
</protein>
<reference evidence="11 12" key="1">
    <citation type="submission" date="2017-04" db="EMBL/GenBank/DDBJ databases">
        <title>Kefir bacterial isolates.</title>
        <authorList>
            <person name="Kim Y."/>
            <person name="Blasche S."/>
            <person name="Patil K.R."/>
        </authorList>
    </citation>
    <scope>NUCLEOTIDE SEQUENCE [LARGE SCALE GENOMIC DNA]</scope>
    <source>
        <strain evidence="11 12">KR-2</strain>
    </source>
</reference>
<dbReference type="EC" id="4.2.1.75" evidence="3 9"/>
<evidence type="ECO:0000313" key="11">
    <source>
        <dbReference type="EMBL" id="PAL28114.1"/>
    </source>
</evidence>
<dbReference type="OrthoDB" id="7163809at2"/>
<dbReference type="GO" id="GO:0004852">
    <property type="term" value="F:uroporphyrinogen-III synthase activity"/>
    <property type="evidence" value="ECO:0007669"/>
    <property type="project" value="UniProtKB-UniRule"/>
</dbReference>
<comment type="function">
    <text evidence="6 9">Catalyzes cyclization of the linear tetrapyrrole, hydroxymethylbilane, to the macrocyclic uroporphyrinogen III.</text>
</comment>
<comment type="catalytic activity">
    <reaction evidence="8 9">
        <text>hydroxymethylbilane = uroporphyrinogen III + H2O</text>
        <dbReference type="Rhea" id="RHEA:18965"/>
        <dbReference type="ChEBI" id="CHEBI:15377"/>
        <dbReference type="ChEBI" id="CHEBI:57308"/>
        <dbReference type="ChEBI" id="CHEBI:57845"/>
        <dbReference type="EC" id="4.2.1.75"/>
    </reaction>
</comment>
<comment type="pathway">
    <text evidence="1 9">Porphyrin-containing compound metabolism; protoporphyrin-IX biosynthesis; coproporphyrinogen-III from 5-aminolevulinate: step 3/4.</text>
</comment>
<evidence type="ECO:0000313" key="12">
    <source>
        <dbReference type="Proteomes" id="UP000216033"/>
    </source>
</evidence>
<dbReference type="UniPathway" id="UPA00251">
    <property type="reaction ID" value="UER00320"/>
</dbReference>
<gene>
    <name evidence="11" type="ORF">B9K05_02080</name>
</gene>
<evidence type="ECO:0000256" key="7">
    <source>
        <dbReference type="ARBA" id="ARBA00040167"/>
    </source>
</evidence>
<proteinExistence type="inferred from homology"/>
<evidence type="ECO:0000256" key="5">
    <source>
        <dbReference type="ARBA" id="ARBA00023244"/>
    </source>
</evidence>
<evidence type="ECO:0000256" key="4">
    <source>
        <dbReference type="ARBA" id="ARBA00023239"/>
    </source>
</evidence>
<dbReference type="STRING" id="1231343.Absy_005_013"/>
<dbReference type="Gene3D" id="3.40.50.10090">
    <property type="match status" value="2"/>
</dbReference>
<evidence type="ECO:0000256" key="2">
    <source>
        <dbReference type="ARBA" id="ARBA00008133"/>
    </source>
</evidence>
<dbReference type="PANTHER" id="PTHR38042">
    <property type="entry name" value="UROPORPHYRINOGEN-III SYNTHASE, CHLOROPLASTIC"/>
    <property type="match status" value="1"/>
</dbReference>
<keyword evidence="12" id="KW-1185">Reference proteome</keyword>
<keyword evidence="4 9" id="KW-0456">Lyase</keyword>
<dbReference type="AlphaFoldDB" id="A0A270BTE6"/>
<dbReference type="Pfam" id="PF02602">
    <property type="entry name" value="HEM4"/>
    <property type="match status" value="1"/>
</dbReference>
<sequence length="237" mass="24642">MQPRGVIITRPEPGLSESAADVARLGWVPVLAPALHVRQCVLTGLPKQSAAVVLTSGQAVAAAAQSVALSVPVFAVGNATAHKARMAGFTTVWSAQGNAQDLAAMLVRQCAPVQGSLLLLSGAGQGVELAASLRVHGFAVVRRVAYRTAPVVECPESVCHGLQAQQLGTILFFSARSAQSWLNMVRQSSMWHQLLALRAVVISAVVAQTLHKAGWTGPVQVAARPDAPAMLAALGRV</sequence>
<feature type="domain" description="Tetrapyrrole biosynthesis uroporphyrinogen III synthase" evidence="10">
    <location>
        <begin position="18"/>
        <end position="231"/>
    </location>
</feature>
<evidence type="ECO:0000256" key="6">
    <source>
        <dbReference type="ARBA" id="ARBA00037589"/>
    </source>
</evidence>
<evidence type="ECO:0000259" key="10">
    <source>
        <dbReference type="Pfam" id="PF02602"/>
    </source>
</evidence>
<dbReference type="GO" id="GO:0006782">
    <property type="term" value="P:protoporphyrinogen IX biosynthetic process"/>
    <property type="evidence" value="ECO:0007669"/>
    <property type="project" value="UniProtKB-UniRule"/>
</dbReference>
<dbReference type="InterPro" id="IPR036108">
    <property type="entry name" value="4pyrrol_syn_uPrphyn_synt_sf"/>
</dbReference>
<dbReference type="EMBL" id="NDFP01000002">
    <property type="protein sequence ID" value="PAL28114.1"/>
    <property type="molecule type" value="Genomic_DNA"/>
</dbReference>
<dbReference type="GO" id="GO:0006780">
    <property type="term" value="P:uroporphyrinogen III biosynthetic process"/>
    <property type="evidence" value="ECO:0007669"/>
    <property type="project" value="UniProtKB-UniRule"/>
</dbReference>
<dbReference type="CDD" id="cd06578">
    <property type="entry name" value="HemD"/>
    <property type="match status" value="1"/>
</dbReference>
<dbReference type="Proteomes" id="UP000216033">
    <property type="component" value="Unassembled WGS sequence"/>
</dbReference>
<dbReference type="SUPFAM" id="SSF69618">
    <property type="entry name" value="HemD-like"/>
    <property type="match status" value="1"/>
</dbReference>
<organism evidence="11 12">
    <name type="scientific">Acetobacter syzygii</name>
    <dbReference type="NCBI Taxonomy" id="146476"/>
    <lineage>
        <taxon>Bacteria</taxon>
        <taxon>Pseudomonadati</taxon>
        <taxon>Pseudomonadota</taxon>
        <taxon>Alphaproteobacteria</taxon>
        <taxon>Acetobacterales</taxon>
        <taxon>Acetobacteraceae</taxon>
        <taxon>Acetobacter</taxon>
    </lineage>
</organism>
<evidence type="ECO:0000256" key="3">
    <source>
        <dbReference type="ARBA" id="ARBA00013109"/>
    </source>
</evidence>
<evidence type="ECO:0000256" key="1">
    <source>
        <dbReference type="ARBA" id="ARBA00004772"/>
    </source>
</evidence>
<dbReference type="RefSeq" id="WP_095350744.1">
    <property type="nucleotide sequence ID" value="NZ_JBDNQU010000002.1"/>
</dbReference>
<name>A0A270BTE6_9PROT</name>
<evidence type="ECO:0000256" key="9">
    <source>
        <dbReference type="RuleBase" id="RU366031"/>
    </source>
</evidence>
<dbReference type="InterPro" id="IPR039793">
    <property type="entry name" value="UROS/Hem4"/>
</dbReference>
<dbReference type="InterPro" id="IPR003754">
    <property type="entry name" value="4pyrrol_synth_uPrphyn_synth"/>
</dbReference>
<keyword evidence="5 9" id="KW-0627">Porphyrin biosynthesis</keyword>
<dbReference type="PANTHER" id="PTHR38042:SF1">
    <property type="entry name" value="UROPORPHYRINOGEN-III SYNTHASE, CHLOROPLASTIC"/>
    <property type="match status" value="1"/>
</dbReference>
<comment type="caution">
    <text evidence="11">The sequence shown here is derived from an EMBL/GenBank/DDBJ whole genome shotgun (WGS) entry which is preliminary data.</text>
</comment>
<evidence type="ECO:0000256" key="8">
    <source>
        <dbReference type="ARBA" id="ARBA00048617"/>
    </source>
</evidence>
<accession>A0A270BTE6</accession>
<comment type="similarity">
    <text evidence="2 9">Belongs to the uroporphyrinogen-III synthase family.</text>
</comment>